<organism evidence="10 11">
    <name type="scientific">Undibacterium piscinae</name>
    <dbReference type="NCBI Taxonomy" id="2495591"/>
    <lineage>
        <taxon>Bacteria</taxon>
        <taxon>Pseudomonadati</taxon>
        <taxon>Pseudomonadota</taxon>
        <taxon>Betaproteobacteria</taxon>
        <taxon>Burkholderiales</taxon>
        <taxon>Oxalobacteraceae</taxon>
        <taxon>Undibacterium</taxon>
    </lineage>
</organism>
<accession>A0A6M4A6E7</accession>
<dbReference type="InterPro" id="IPR000700">
    <property type="entry name" value="PAS-assoc_C"/>
</dbReference>
<proteinExistence type="predicted"/>
<dbReference type="PROSITE" id="PS50112">
    <property type="entry name" value="PAS"/>
    <property type="match status" value="2"/>
</dbReference>
<dbReference type="PROSITE" id="PS50113">
    <property type="entry name" value="PAC"/>
    <property type="match status" value="2"/>
</dbReference>
<dbReference type="PANTHER" id="PTHR44757:SF2">
    <property type="entry name" value="BIOFILM ARCHITECTURE MAINTENANCE PROTEIN MBAA"/>
    <property type="match status" value="1"/>
</dbReference>
<keyword evidence="11" id="KW-1185">Reference proteome</keyword>
<keyword evidence="5 6" id="KW-0472">Membrane</keyword>
<evidence type="ECO:0000256" key="6">
    <source>
        <dbReference type="SAM" id="Phobius"/>
    </source>
</evidence>
<keyword evidence="3 6" id="KW-0812">Transmembrane</keyword>
<evidence type="ECO:0000259" key="8">
    <source>
        <dbReference type="PROSITE" id="PS50113"/>
    </source>
</evidence>
<feature type="domain" description="PAS" evidence="7">
    <location>
        <begin position="490"/>
        <end position="560"/>
    </location>
</feature>
<dbReference type="Pfam" id="PF13426">
    <property type="entry name" value="PAS_9"/>
    <property type="match status" value="1"/>
</dbReference>
<dbReference type="SMART" id="SM00091">
    <property type="entry name" value="PAS"/>
    <property type="match status" value="2"/>
</dbReference>
<dbReference type="InterPro" id="IPR000014">
    <property type="entry name" value="PAS"/>
</dbReference>
<dbReference type="InterPro" id="IPR033479">
    <property type="entry name" value="dCache_1"/>
</dbReference>
<dbReference type="CDD" id="cd00130">
    <property type="entry name" value="PAS"/>
    <property type="match status" value="2"/>
</dbReference>
<evidence type="ECO:0000259" key="7">
    <source>
        <dbReference type="PROSITE" id="PS50112"/>
    </source>
</evidence>
<evidence type="ECO:0000313" key="11">
    <source>
        <dbReference type="Proteomes" id="UP000274350"/>
    </source>
</evidence>
<dbReference type="GO" id="GO:0006355">
    <property type="term" value="P:regulation of DNA-templated transcription"/>
    <property type="evidence" value="ECO:0007669"/>
    <property type="project" value="InterPro"/>
</dbReference>
<evidence type="ECO:0000256" key="2">
    <source>
        <dbReference type="ARBA" id="ARBA00022475"/>
    </source>
</evidence>
<dbReference type="Gene3D" id="6.10.340.10">
    <property type="match status" value="1"/>
</dbReference>
<sequence>MSWPIFRDSIQSRILLMMLAIMLPITLMLTWFFILNLQHTQAEADAKVRLLAENSARILSDYLLEHEKVLIRIAARPMVKALDPDRCDPVISNYVALNPGYTTLAVRDLNANPVCSFLPNPASGHTMLHSSGFIEAMRNEGFSASGATLGSSTGRWISALAQPIRDSTGKKIGLIRIAIDLQKLSDDLLGSVPKDALVTVIDQRRNILLRSTQAHAFIGQATPGLATQSVRGLREATLTVKGLDGVVRRTAFVTIPGVEWRVSAGLPEQQLLADFRLTLWRCVAIGIATLVLAIALAWRIGAAIIRPIHDLAATVELIANGNRTARATLAGPAELSMVAQQFNNMLDIFDSNEAALKDSEQNLAITLQSIGDAVIATDANGLITRMNPTAERLTRWSLAAAIGQPLSAVFQIINAQTRVALSSPVQLVMEYGTTVELASNTILLARDGHEYQIADSAAPIRNRAGQIIGVVLVFSDITERHRIAAEKMLSVAQMQQAFDASPIGMALVALDGHFLRTNPVLSQMLGWSEAELLQRDFQAITSPADIATDLALAAEVIAGKRASFQLDKRYLHKDGSEVWAQLNVSLVRDAQGSPRHFVSQIQNITERKQVQDALQTSLAEKVSLLNEVHHRVKNNLQVITSLLRLENARAAASQRLRPYLMTSRAGYALWRCYTNPSTVPVCLLRLTCRPI</sequence>
<dbReference type="AlphaFoldDB" id="A0A6M4A6E7"/>
<dbReference type="InterPro" id="IPR035965">
    <property type="entry name" value="PAS-like_dom_sf"/>
</dbReference>
<dbReference type="SMART" id="SM00086">
    <property type="entry name" value="PAC"/>
    <property type="match status" value="2"/>
</dbReference>
<reference evidence="10 11" key="1">
    <citation type="journal article" date="2019" name="Int. J. Syst. Evol. Microbiol.">
        <title>Undibacterium piscinae sp. nov., isolated from Korean shiner intestine.</title>
        <authorList>
            <person name="Lee S.Y."/>
            <person name="Kang W."/>
            <person name="Kim P.S."/>
            <person name="Kim H.S."/>
            <person name="Sung H."/>
            <person name="Shin N.R."/>
            <person name="Whon T.W."/>
            <person name="Yun J.H."/>
            <person name="Lee J.Y."/>
            <person name="Lee J.Y."/>
            <person name="Jung M.J."/>
            <person name="Jeong Y.S."/>
            <person name="Tak E.J."/>
            <person name="Han J.E."/>
            <person name="Hyun D.W."/>
            <person name="Kang M.S."/>
            <person name="Lee K.E."/>
            <person name="Lee B.H."/>
            <person name="Bae J.W."/>
        </authorList>
    </citation>
    <scope>NUCLEOTIDE SEQUENCE [LARGE SCALE GENOMIC DNA]</scope>
    <source>
        <strain evidence="10 11">S11R28</strain>
    </source>
</reference>
<evidence type="ECO:0000256" key="4">
    <source>
        <dbReference type="ARBA" id="ARBA00022989"/>
    </source>
</evidence>
<dbReference type="NCBIfam" id="TIGR00229">
    <property type="entry name" value="sensory_box"/>
    <property type="match status" value="2"/>
</dbReference>
<feature type="transmembrane region" description="Helical" evidence="6">
    <location>
        <begin position="278"/>
        <end position="298"/>
    </location>
</feature>
<evidence type="ECO:0000256" key="3">
    <source>
        <dbReference type="ARBA" id="ARBA00022692"/>
    </source>
</evidence>
<dbReference type="Pfam" id="PF02743">
    <property type="entry name" value="dCache_1"/>
    <property type="match status" value="1"/>
</dbReference>
<feature type="domain" description="HAMP" evidence="9">
    <location>
        <begin position="302"/>
        <end position="354"/>
    </location>
</feature>
<evidence type="ECO:0000313" key="10">
    <source>
        <dbReference type="EMBL" id="QJQ06744.1"/>
    </source>
</evidence>
<dbReference type="GO" id="GO:0007165">
    <property type="term" value="P:signal transduction"/>
    <property type="evidence" value="ECO:0007669"/>
    <property type="project" value="InterPro"/>
</dbReference>
<gene>
    <name evidence="10" type="ORF">EJG51_013830</name>
</gene>
<dbReference type="Proteomes" id="UP000274350">
    <property type="component" value="Chromosome"/>
</dbReference>
<keyword evidence="2" id="KW-1003">Cell membrane</keyword>
<feature type="domain" description="PAS" evidence="7">
    <location>
        <begin position="359"/>
        <end position="432"/>
    </location>
</feature>
<dbReference type="Pfam" id="PF00989">
    <property type="entry name" value="PAS"/>
    <property type="match status" value="1"/>
</dbReference>
<comment type="subcellular location">
    <subcellularLocation>
        <location evidence="1">Cell membrane</location>
        <topology evidence="1">Multi-pass membrane protein</topology>
    </subcellularLocation>
</comment>
<dbReference type="CDD" id="cd06225">
    <property type="entry name" value="HAMP"/>
    <property type="match status" value="1"/>
</dbReference>
<dbReference type="EMBL" id="CP051152">
    <property type="protein sequence ID" value="QJQ06744.1"/>
    <property type="molecule type" value="Genomic_DNA"/>
</dbReference>
<dbReference type="InterPro" id="IPR013767">
    <property type="entry name" value="PAS_fold"/>
</dbReference>
<dbReference type="SUPFAM" id="SSF158472">
    <property type="entry name" value="HAMP domain-like"/>
    <property type="match status" value="1"/>
</dbReference>
<dbReference type="KEGG" id="upi:EJG51_013830"/>
<name>A0A6M4A6E7_9BURK</name>
<feature type="transmembrane region" description="Helical" evidence="6">
    <location>
        <begin position="12"/>
        <end position="34"/>
    </location>
</feature>
<dbReference type="InterPro" id="IPR052155">
    <property type="entry name" value="Biofilm_reg_signaling"/>
</dbReference>
<dbReference type="PROSITE" id="PS50885">
    <property type="entry name" value="HAMP"/>
    <property type="match status" value="1"/>
</dbReference>
<feature type="domain" description="PAC" evidence="8">
    <location>
        <begin position="437"/>
        <end position="489"/>
    </location>
</feature>
<dbReference type="CDD" id="cd12914">
    <property type="entry name" value="PDC1_DGC_like"/>
    <property type="match status" value="1"/>
</dbReference>
<dbReference type="SUPFAM" id="SSF55785">
    <property type="entry name" value="PYP-like sensor domain (PAS domain)"/>
    <property type="match status" value="2"/>
</dbReference>
<evidence type="ECO:0000259" key="9">
    <source>
        <dbReference type="PROSITE" id="PS50885"/>
    </source>
</evidence>
<dbReference type="Gene3D" id="3.30.450.20">
    <property type="entry name" value="PAS domain"/>
    <property type="match status" value="3"/>
</dbReference>
<dbReference type="SMART" id="SM00304">
    <property type="entry name" value="HAMP"/>
    <property type="match status" value="1"/>
</dbReference>
<dbReference type="InterPro" id="IPR001610">
    <property type="entry name" value="PAC"/>
</dbReference>
<evidence type="ECO:0000256" key="5">
    <source>
        <dbReference type="ARBA" id="ARBA00023136"/>
    </source>
</evidence>
<dbReference type="PANTHER" id="PTHR44757">
    <property type="entry name" value="DIGUANYLATE CYCLASE DGCP"/>
    <property type="match status" value="1"/>
</dbReference>
<keyword evidence="4 6" id="KW-1133">Transmembrane helix</keyword>
<evidence type="ECO:0000256" key="1">
    <source>
        <dbReference type="ARBA" id="ARBA00004651"/>
    </source>
</evidence>
<dbReference type="Pfam" id="PF07568">
    <property type="entry name" value="HisKA_2"/>
    <property type="match status" value="1"/>
</dbReference>
<protein>
    <submittedName>
        <fullName evidence="10">PAS domain S-box protein</fullName>
    </submittedName>
</protein>
<dbReference type="GO" id="GO:0005886">
    <property type="term" value="C:plasma membrane"/>
    <property type="evidence" value="ECO:0007669"/>
    <property type="project" value="UniProtKB-SubCell"/>
</dbReference>
<dbReference type="InterPro" id="IPR011495">
    <property type="entry name" value="Sig_transdc_His_kin_sub2_dim/P"/>
</dbReference>
<feature type="domain" description="PAC" evidence="8">
    <location>
        <begin position="564"/>
        <end position="616"/>
    </location>
</feature>
<dbReference type="Pfam" id="PF00672">
    <property type="entry name" value="HAMP"/>
    <property type="match status" value="1"/>
</dbReference>
<dbReference type="CDD" id="cd12915">
    <property type="entry name" value="PDC2_DGC_like"/>
    <property type="match status" value="1"/>
</dbReference>
<dbReference type="InterPro" id="IPR003660">
    <property type="entry name" value="HAMP_dom"/>
</dbReference>